<keyword evidence="9" id="KW-0479">Metal-binding</keyword>
<reference evidence="11 12" key="1">
    <citation type="submission" date="2011-08" db="EMBL/GenBank/DDBJ databases">
        <title>The Genome Sequence of Eubacteriaceae bacterium ACC19a.</title>
        <authorList>
            <consortium name="The Broad Institute Genome Sequencing Platform"/>
            <person name="Earl A."/>
            <person name="Ward D."/>
            <person name="Feldgarden M."/>
            <person name="Gevers D."/>
            <person name="Sizova M."/>
            <person name="Hazen A."/>
            <person name="Epstein S."/>
            <person name="Young S.K."/>
            <person name="Zeng Q."/>
            <person name="Gargeya S."/>
            <person name="Fitzgerald M."/>
            <person name="Haas B."/>
            <person name="Abouelleil A."/>
            <person name="Alvarado L."/>
            <person name="Arachchi H.M."/>
            <person name="Berlin A."/>
            <person name="Brown A."/>
            <person name="Chapman S.B."/>
            <person name="Chen Z."/>
            <person name="Dunbar C."/>
            <person name="Freedman E."/>
            <person name="Gearin G."/>
            <person name="Gellesch M."/>
            <person name="Goldberg J."/>
            <person name="Griggs A."/>
            <person name="Gujja S."/>
            <person name="Heiman D."/>
            <person name="Howarth C."/>
            <person name="Larson L."/>
            <person name="Lui A."/>
            <person name="MacDonald P.J.P."/>
            <person name="Montmayeur A."/>
            <person name="Murphy C."/>
            <person name="Neiman D."/>
            <person name="Pearson M."/>
            <person name="Priest M."/>
            <person name="Roberts A."/>
            <person name="Saif S."/>
            <person name="Shea T."/>
            <person name="Shenoy N."/>
            <person name="Sisk P."/>
            <person name="Stolte C."/>
            <person name="Sykes S."/>
            <person name="Wortman J."/>
            <person name="Nusbaum C."/>
            <person name="Birren B."/>
        </authorList>
    </citation>
    <scope>NUCLEOTIDE SEQUENCE [LARGE SCALE GENOMIC DNA]</scope>
    <source>
        <strain evidence="11 12">ACC19a</strain>
    </source>
</reference>
<feature type="transmembrane region" description="Helical" evidence="9">
    <location>
        <begin position="378"/>
        <end position="402"/>
    </location>
</feature>
<evidence type="ECO:0000256" key="9">
    <source>
        <dbReference type="RuleBase" id="RU362011"/>
    </source>
</evidence>
<dbReference type="InterPro" id="IPR006667">
    <property type="entry name" value="SLC41_membr_dom"/>
</dbReference>
<evidence type="ECO:0000313" key="12">
    <source>
        <dbReference type="Proteomes" id="UP000006437"/>
    </source>
</evidence>
<comment type="subcellular location">
    <subcellularLocation>
        <location evidence="9">Cell membrane</location>
        <topology evidence="9">Multi-pass membrane protein</topology>
    </subcellularLocation>
    <subcellularLocation>
        <location evidence="1">Membrane</location>
        <topology evidence="1">Multi-pass membrane protein</topology>
    </subcellularLocation>
</comment>
<dbReference type="SUPFAM" id="SSF158791">
    <property type="entry name" value="MgtE N-terminal domain-like"/>
    <property type="match status" value="1"/>
</dbReference>
<feature type="transmembrane region" description="Helical" evidence="9">
    <location>
        <begin position="414"/>
        <end position="434"/>
    </location>
</feature>
<sequence>MQFIVDLVKEGRVVQARNELLNYNVVDIAEFFDELEKMDLMLLFRILPKNLAAEVFSYMNIEGQQYIVESMSDEEVGAMLSKLYLDDTVDFIEELPANVVKKVLKNTSPDRRQLINHLLSYPEFSAGSIMTTEFVDLKKELTVKQAIERIRKIGFDRETINTMYVIDDNRILEGIIEIRQLLLTKEDVILDKIMDTNYVFVKTTDDREEVAALFKKYGYLSMPVVDKEHRLVGIITVDDILDVIEEENEEDFAKMNALSPSNEEYLETGVVELAKKRIYWLLFLMVSATFTGIIINKYENVLSSVVVLASFIPMLMDTGGNAGSQSSTLIIRGLALGELQLNDIGKIIWKEFRISLLVGFILAALNFVRLYFFQHTPLNISVTVCGSILMIVVLAKIIGGTLPVLAKKMKLDPAIMAGPLITTIVDIFALMVYFKIASVLVLK</sequence>
<dbReference type="PATRIC" id="fig|796937.3.peg.587"/>
<comment type="caution">
    <text evidence="9">Lacks conserved residue(s) required for the propagation of feature annotation.</text>
</comment>
<dbReference type="RefSeq" id="WP_009525621.1">
    <property type="nucleotide sequence ID" value="NZ_JH414554.1"/>
</dbReference>
<dbReference type="Gene3D" id="3.10.580.10">
    <property type="entry name" value="CBS-domain"/>
    <property type="match status" value="1"/>
</dbReference>
<dbReference type="InterPro" id="IPR000644">
    <property type="entry name" value="CBS_dom"/>
</dbReference>
<dbReference type="Gene3D" id="1.25.60.10">
    <property type="entry name" value="MgtE N-terminal domain-like"/>
    <property type="match status" value="1"/>
</dbReference>
<feature type="transmembrane region" description="Helical" evidence="9">
    <location>
        <begin position="278"/>
        <end position="295"/>
    </location>
</feature>
<dbReference type="SMART" id="SM00116">
    <property type="entry name" value="CBS"/>
    <property type="match status" value="1"/>
</dbReference>
<keyword evidence="6 9" id="KW-1133">Transmembrane helix</keyword>
<dbReference type="InterPro" id="IPR006668">
    <property type="entry name" value="Mg_transptr_MgtE_intracell_dom"/>
</dbReference>
<evidence type="ECO:0000256" key="8">
    <source>
        <dbReference type="PROSITE-ProRule" id="PRU00703"/>
    </source>
</evidence>
<keyword evidence="9" id="KW-1003">Cell membrane</keyword>
<keyword evidence="5 9" id="KW-0460">Magnesium</keyword>
<evidence type="ECO:0000256" key="2">
    <source>
        <dbReference type="ARBA" id="ARBA00009749"/>
    </source>
</evidence>
<dbReference type="CDD" id="cd04606">
    <property type="entry name" value="CBS_pair_Mg_transporter"/>
    <property type="match status" value="1"/>
</dbReference>
<comment type="similarity">
    <text evidence="2 9">Belongs to the SLC41A transporter family.</text>
</comment>
<comment type="caution">
    <text evidence="11">The sequence shown here is derived from an EMBL/GenBank/DDBJ whole genome shotgun (WGS) entry which is preliminary data.</text>
</comment>
<gene>
    <name evidence="11" type="ORF">HMPREF9629_01391</name>
</gene>
<dbReference type="PROSITE" id="PS51371">
    <property type="entry name" value="CBS"/>
    <property type="match status" value="2"/>
</dbReference>
<name>G9WYZ0_9FIRM</name>
<dbReference type="HOGENOM" id="CLU_037408_2_2_9"/>
<protein>
    <recommendedName>
        <fullName evidence="9">Magnesium transporter MgtE</fullName>
    </recommendedName>
</protein>
<keyword evidence="4 9" id="KW-0812">Transmembrane</keyword>
<dbReference type="GO" id="GO:0046872">
    <property type="term" value="F:metal ion binding"/>
    <property type="evidence" value="ECO:0007669"/>
    <property type="project" value="UniProtKB-KW"/>
</dbReference>
<feature type="transmembrane region" description="Helical" evidence="9">
    <location>
        <begin position="354"/>
        <end position="372"/>
    </location>
</feature>
<dbReference type="InterPro" id="IPR006669">
    <property type="entry name" value="MgtE_transporter"/>
</dbReference>
<feature type="domain" description="CBS" evidence="10">
    <location>
        <begin position="194"/>
        <end position="250"/>
    </location>
</feature>
<dbReference type="PANTHER" id="PTHR43773">
    <property type="entry name" value="MAGNESIUM TRANSPORTER MGTE"/>
    <property type="match status" value="1"/>
</dbReference>
<dbReference type="Gene3D" id="1.10.357.20">
    <property type="entry name" value="SLC41 divalent cation transporters, integral membrane domain"/>
    <property type="match status" value="1"/>
</dbReference>
<accession>G9WYZ0</accession>
<dbReference type="BioCyc" id="EBAC796937-HMP:GMGH-1396-MONOMER"/>
<dbReference type="GO" id="GO:0005886">
    <property type="term" value="C:plasma membrane"/>
    <property type="evidence" value="ECO:0007669"/>
    <property type="project" value="UniProtKB-SubCell"/>
</dbReference>
<dbReference type="PANTHER" id="PTHR43773:SF1">
    <property type="entry name" value="MAGNESIUM TRANSPORTER MGTE"/>
    <property type="match status" value="1"/>
</dbReference>
<dbReference type="InterPro" id="IPR046342">
    <property type="entry name" value="CBS_dom_sf"/>
</dbReference>
<evidence type="ECO:0000256" key="5">
    <source>
        <dbReference type="ARBA" id="ARBA00022842"/>
    </source>
</evidence>
<dbReference type="SUPFAM" id="SSF161093">
    <property type="entry name" value="MgtE membrane domain-like"/>
    <property type="match status" value="1"/>
</dbReference>
<dbReference type="NCBIfam" id="TIGR00400">
    <property type="entry name" value="mgtE"/>
    <property type="match status" value="1"/>
</dbReference>
<keyword evidence="7 9" id="KW-0472">Membrane</keyword>
<dbReference type="SMART" id="SM00924">
    <property type="entry name" value="MgtE_N"/>
    <property type="match status" value="1"/>
</dbReference>
<organism evidence="11 12">
    <name type="scientific">Peptoanaerobacter stomatis</name>
    <dbReference type="NCBI Taxonomy" id="796937"/>
    <lineage>
        <taxon>Bacteria</taxon>
        <taxon>Bacillati</taxon>
        <taxon>Bacillota</taxon>
        <taxon>Clostridia</taxon>
        <taxon>Peptostreptococcales</taxon>
        <taxon>Filifactoraceae</taxon>
        <taxon>Peptoanaerobacter</taxon>
    </lineage>
</organism>
<evidence type="ECO:0000259" key="10">
    <source>
        <dbReference type="PROSITE" id="PS51371"/>
    </source>
</evidence>
<evidence type="ECO:0000313" key="11">
    <source>
        <dbReference type="EMBL" id="EHL16135.1"/>
    </source>
</evidence>
<dbReference type="Pfam" id="PF00571">
    <property type="entry name" value="CBS"/>
    <property type="match status" value="2"/>
</dbReference>
<dbReference type="AlphaFoldDB" id="G9WYZ0"/>
<comment type="function">
    <text evidence="9">Acts as a magnesium transporter.</text>
</comment>
<dbReference type="EMBL" id="AFZE01000005">
    <property type="protein sequence ID" value="EHL16135.1"/>
    <property type="molecule type" value="Genomic_DNA"/>
</dbReference>
<evidence type="ECO:0000256" key="6">
    <source>
        <dbReference type="ARBA" id="ARBA00022989"/>
    </source>
</evidence>
<comment type="subunit">
    <text evidence="9">Homodimer.</text>
</comment>
<dbReference type="GO" id="GO:0015095">
    <property type="term" value="F:magnesium ion transmembrane transporter activity"/>
    <property type="evidence" value="ECO:0007669"/>
    <property type="project" value="UniProtKB-UniRule"/>
</dbReference>
<evidence type="ECO:0000256" key="4">
    <source>
        <dbReference type="ARBA" id="ARBA00022692"/>
    </source>
</evidence>
<proteinExistence type="inferred from homology"/>
<dbReference type="InterPro" id="IPR038076">
    <property type="entry name" value="MgtE_N_sf"/>
</dbReference>
<evidence type="ECO:0000256" key="7">
    <source>
        <dbReference type="ARBA" id="ARBA00023136"/>
    </source>
</evidence>
<dbReference type="Pfam" id="PF03448">
    <property type="entry name" value="MgtE_N"/>
    <property type="match status" value="1"/>
</dbReference>
<dbReference type="Proteomes" id="UP000006437">
    <property type="component" value="Unassembled WGS sequence"/>
</dbReference>
<keyword evidence="3 9" id="KW-0813">Transport</keyword>
<keyword evidence="8" id="KW-0129">CBS domain</keyword>
<dbReference type="SUPFAM" id="SSF54631">
    <property type="entry name" value="CBS-domain pair"/>
    <property type="match status" value="1"/>
</dbReference>
<feature type="domain" description="CBS" evidence="10">
    <location>
        <begin position="130"/>
        <end position="192"/>
    </location>
</feature>
<evidence type="ECO:0000256" key="1">
    <source>
        <dbReference type="ARBA" id="ARBA00004141"/>
    </source>
</evidence>
<dbReference type="InterPro" id="IPR036739">
    <property type="entry name" value="SLC41_membr_dom_sf"/>
</dbReference>
<evidence type="ECO:0000256" key="3">
    <source>
        <dbReference type="ARBA" id="ARBA00022448"/>
    </source>
</evidence>
<dbReference type="Pfam" id="PF01769">
    <property type="entry name" value="MgtE"/>
    <property type="match status" value="1"/>
</dbReference>